<dbReference type="InterPro" id="IPR013154">
    <property type="entry name" value="ADH-like_N"/>
</dbReference>
<dbReference type="Gene3D" id="3.90.180.10">
    <property type="entry name" value="Medium-chain alcohol dehydrogenases, catalytic domain"/>
    <property type="match status" value="1"/>
</dbReference>
<evidence type="ECO:0000256" key="1">
    <source>
        <dbReference type="ARBA" id="ARBA00022857"/>
    </source>
</evidence>
<dbReference type="PANTHER" id="PTHR44154">
    <property type="entry name" value="QUINONE OXIDOREDUCTASE"/>
    <property type="match status" value="1"/>
</dbReference>
<dbReference type="InterPro" id="IPR013149">
    <property type="entry name" value="ADH-like_C"/>
</dbReference>
<organism evidence="3 4">
    <name type="scientific">Pedobacter cryoconitis</name>
    <dbReference type="NCBI Taxonomy" id="188932"/>
    <lineage>
        <taxon>Bacteria</taxon>
        <taxon>Pseudomonadati</taxon>
        <taxon>Bacteroidota</taxon>
        <taxon>Sphingobacteriia</taxon>
        <taxon>Sphingobacteriales</taxon>
        <taxon>Sphingobacteriaceae</taxon>
        <taxon>Pedobacter</taxon>
    </lineage>
</organism>
<dbReference type="CDD" id="cd05289">
    <property type="entry name" value="MDR_like_2"/>
    <property type="match status" value="1"/>
</dbReference>
<evidence type="ECO:0000259" key="2">
    <source>
        <dbReference type="SMART" id="SM00829"/>
    </source>
</evidence>
<dbReference type="AlphaFoldDB" id="A0A327T2W4"/>
<dbReference type="InterPro" id="IPR011032">
    <property type="entry name" value="GroES-like_sf"/>
</dbReference>
<dbReference type="SMART" id="SM00829">
    <property type="entry name" value="PKS_ER"/>
    <property type="match status" value="1"/>
</dbReference>
<evidence type="ECO:0000313" key="3">
    <source>
        <dbReference type="EMBL" id="RAJ35609.1"/>
    </source>
</evidence>
<evidence type="ECO:0000313" key="4">
    <source>
        <dbReference type="Proteomes" id="UP000249754"/>
    </source>
</evidence>
<dbReference type="EMBL" id="QLLR01000002">
    <property type="protein sequence ID" value="RAJ35609.1"/>
    <property type="molecule type" value="Genomic_DNA"/>
</dbReference>
<dbReference type="RefSeq" id="WP_111632466.1">
    <property type="nucleotide sequence ID" value="NZ_QLLR01000002.1"/>
</dbReference>
<dbReference type="SUPFAM" id="SSF51735">
    <property type="entry name" value="NAD(P)-binding Rossmann-fold domains"/>
    <property type="match status" value="1"/>
</dbReference>
<dbReference type="InterPro" id="IPR036291">
    <property type="entry name" value="NAD(P)-bd_dom_sf"/>
</dbReference>
<comment type="caution">
    <text evidence="3">The sequence shown here is derived from an EMBL/GenBank/DDBJ whole genome shotgun (WGS) entry which is preliminary data.</text>
</comment>
<dbReference type="InterPro" id="IPR020843">
    <property type="entry name" value="ER"/>
</dbReference>
<sequence length="314" mass="32655">MKAVVVKAFKDAPELIETLKPVVKPGYLLIKLKAAGLNPTDWRIADGMLDGKMPHIFPMILGVDGAGVIEEIGEGVSRLKVGDKVYGQMLHEPVGEGTYAEYISVPEKAIVTKMPPGLSFEQAAAFPVAGMTAFQLVREIGLAKDKTLLIVGATGGVGTFATVFAALNGIKVLATARGGEAESSIKKAGAAVTFDYSAGNLVAQVKAAYPEGIDALIDLASSPEAFDQLTLLVKPAGIALTTIGSADAEQLKTRNIRGGNFEVKGSVALLEGVSEMIEAGQIEIPVQTIPLSAAPEAIAKSRTGKALGKTVFII</sequence>
<dbReference type="SUPFAM" id="SSF50129">
    <property type="entry name" value="GroES-like"/>
    <property type="match status" value="1"/>
</dbReference>
<feature type="domain" description="Enoyl reductase (ER)" evidence="2">
    <location>
        <begin position="14"/>
        <end position="312"/>
    </location>
</feature>
<dbReference type="GO" id="GO:0016491">
    <property type="term" value="F:oxidoreductase activity"/>
    <property type="evidence" value="ECO:0007669"/>
    <property type="project" value="InterPro"/>
</dbReference>
<dbReference type="OrthoDB" id="9787435at2"/>
<dbReference type="Pfam" id="PF00107">
    <property type="entry name" value="ADH_zinc_N"/>
    <property type="match status" value="1"/>
</dbReference>
<keyword evidence="1" id="KW-0521">NADP</keyword>
<reference evidence="3 4" key="1">
    <citation type="submission" date="2018-06" db="EMBL/GenBank/DDBJ databases">
        <title>Genomic Encyclopedia of Archaeal and Bacterial Type Strains, Phase II (KMG-II): from individual species to whole genera.</title>
        <authorList>
            <person name="Goeker M."/>
        </authorList>
    </citation>
    <scope>NUCLEOTIDE SEQUENCE [LARGE SCALE GENOMIC DNA]</scope>
    <source>
        <strain evidence="3 4">DSM 14825</strain>
    </source>
</reference>
<dbReference type="Gene3D" id="3.40.50.720">
    <property type="entry name" value="NAD(P)-binding Rossmann-like Domain"/>
    <property type="match status" value="1"/>
</dbReference>
<dbReference type="InterPro" id="IPR051603">
    <property type="entry name" value="Zinc-ADH_QOR/CCCR"/>
</dbReference>
<dbReference type="PANTHER" id="PTHR44154:SF1">
    <property type="entry name" value="QUINONE OXIDOREDUCTASE"/>
    <property type="match status" value="1"/>
</dbReference>
<dbReference type="Proteomes" id="UP000249754">
    <property type="component" value="Unassembled WGS sequence"/>
</dbReference>
<accession>A0A327T2W4</accession>
<proteinExistence type="predicted"/>
<gene>
    <name evidence="3" type="ORF">LY11_00855</name>
</gene>
<dbReference type="Pfam" id="PF08240">
    <property type="entry name" value="ADH_N"/>
    <property type="match status" value="1"/>
</dbReference>
<protein>
    <submittedName>
        <fullName evidence="3">NADPH:quinone reductase-like Zn-dependent oxidoreductase</fullName>
    </submittedName>
</protein>
<name>A0A327T2W4_9SPHI</name>